<dbReference type="Gene3D" id="1.20.5.1930">
    <property type="match status" value="1"/>
</dbReference>
<proteinExistence type="predicted"/>
<comment type="caution">
    <text evidence="11">The sequence shown here is derived from an EMBL/GenBank/DDBJ whole genome shotgun (WGS) entry which is preliminary data.</text>
</comment>
<dbReference type="InterPro" id="IPR036890">
    <property type="entry name" value="HATPase_C_sf"/>
</dbReference>
<evidence type="ECO:0000256" key="8">
    <source>
        <dbReference type="ARBA" id="ARBA00023012"/>
    </source>
</evidence>
<keyword evidence="3" id="KW-0597">Phosphoprotein</keyword>
<sequence length="399" mass="41927">MTGGATAVARPRHRAVPARAFLAQALPVALGLLDAFLVNGAEPGLPLWLSLASALVLLVRRRCPEAALVVSLLGMYIGYIWFAPMIALCTLAARRAGTAVVVAGALALTLAHYLPYPLDDWTPTAGRQSVLDLLDSCVLGAGAAVFGRWARTRGQLRDRVRDLTESRHREAELRAERAVTTERARLAREMHDVVAHQVSLISLQAGALQVSCRDDASRERAGTVRDLAVKTLEELRHMVGALRSGGGTGAGLAPQPRLADLPRLAAQSGLRVALELDGALGDGPGAPARAWPEAVERAAYRTVQEALTNVRKHAPGAEVRVTADVRDAGTAAELLTVDVRNGPADPATAPEVTGHPLPEGGHGLLGLRERALLLGGTFAAVPTTDGGFLISAGFPTGRQ</sequence>
<dbReference type="Gene3D" id="3.30.565.10">
    <property type="entry name" value="Histidine kinase-like ATPase, C-terminal domain"/>
    <property type="match status" value="1"/>
</dbReference>
<feature type="transmembrane region" description="Helical" evidence="9">
    <location>
        <begin position="44"/>
        <end position="59"/>
    </location>
</feature>
<keyword evidence="7" id="KW-0067">ATP-binding</keyword>
<comment type="catalytic activity">
    <reaction evidence="1">
        <text>ATP + protein L-histidine = ADP + protein N-phospho-L-histidine.</text>
        <dbReference type="EC" id="2.7.13.3"/>
    </reaction>
</comment>
<keyword evidence="6 11" id="KW-0418">Kinase</keyword>
<dbReference type="RefSeq" id="WP_346097752.1">
    <property type="nucleotide sequence ID" value="NZ_BAAABY010000037.1"/>
</dbReference>
<keyword evidence="5" id="KW-0547">Nucleotide-binding</keyword>
<evidence type="ECO:0000259" key="10">
    <source>
        <dbReference type="Pfam" id="PF07730"/>
    </source>
</evidence>
<feature type="domain" description="Signal transduction histidine kinase subgroup 3 dimerisation and phosphoacceptor" evidence="10">
    <location>
        <begin position="182"/>
        <end position="245"/>
    </location>
</feature>
<dbReference type="CDD" id="cd16917">
    <property type="entry name" value="HATPase_UhpB-NarQ-NarX-like"/>
    <property type="match status" value="1"/>
</dbReference>
<keyword evidence="9" id="KW-1133">Transmembrane helix</keyword>
<keyword evidence="8" id="KW-0902">Two-component regulatory system</keyword>
<reference evidence="12" key="1">
    <citation type="journal article" date="2019" name="Int. J. Syst. Evol. Microbiol.">
        <title>The Global Catalogue of Microorganisms (GCM) 10K type strain sequencing project: providing services to taxonomists for standard genome sequencing and annotation.</title>
        <authorList>
            <consortium name="The Broad Institute Genomics Platform"/>
            <consortium name="The Broad Institute Genome Sequencing Center for Infectious Disease"/>
            <person name="Wu L."/>
            <person name="Ma J."/>
        </authorList>
    </citation>
    <scope>NUCLEOTIDE SEQUENCE [LARGE SCALE GENOMIC DNA]</scope>
    <source>
        <strain evidence="12">JCM 4805</strain>
    </source>
</reference>
<evidence type="ECO:0000313" key="12">
    <source>
        <dbReference type="Proteomes" id="UP001500909"/>
    </source>
</evidence>
<feature type="transmembrane region" description="Helical" evidence="9">
    <location>
        <begin position="66"/>
        <end position="93"/>
    </location>
</feature>
<dbReference type="SUPFAM" id="SSF55874">
    <property type="entry name" value="ATPase domain of HSP90 chaperone/DNA topoisomerase II/histidine kinase"/>
    <property type="match status" value="1"/>
</dbReference>
<keyword evidence="12" id="KW-1185">Reference proteome</keyword>
<dbReference type="EC" id="2.7.13.3" evidence="2"/>
<keyword evidence="9" id="KW-0472">Membrane</keyword>
<dbReference type="Proteomes" id="UP001500909">
    <property type="component" value="Unassembled WGS sequence"/>
</dbReference>
<evidence type="ECO:0000256" key="9">
    <source>
        <dbReference type="SAM" id="Phobius"/>
    </source>
</evidence>
<protein>
    <recommendedName>
        <fullName evidence="2">histidine kinase</fullName>
        <ecNumber evidence="2">2.7.13.3</ecNumber>
    </recommendedName>
</protein>
<feature type="transmembrane region" description="Helical" evidence="9">
    <location>
        <begin position="20"/>
        <end position="38"/>
    </location>
</feature>
<evidence type="ECO:0000256" key="5">
    <source>
        <dbReference type="ARBA" id="ARBA00022741"/>
    </source>
</evidence>
<name>A0ABP3KKA9_9ACTN</name>
<accession>A0ABP3KKA9</accession>
<dbReference type="InterPro" id="IPR050482">
    <property type="entry name" value="Sensor_HK_TwoCompSys"/>
</dbReference>
<dbReference type="Pfam" id="PF07730">
    <property type="entry name" value="HisKA_3"/>
    <property type="match status" value="1"/>
</dbReference>
<evidence type="ECO:0000313" key="11">
    <source>
        <dbReference type="EMBL" id="GAA0481633.1"/>
    </source>
</evidence>
<dbReference type="EMBL" id="BAAABY010000037">
    <property type="protein sequence ID" value="GAA0481633.1"/>
    <property type="molecule type" value="Genomic_DNA"/>
</dbReference>
<dbReference type="GO" id="GO:0016301">
    <property type="term" value="F:kinase activity"/>
    <property type="evidence" value="ECO:0007669"/>
    <property type="project" value="UniProtKB-KW"/>
</dbReference>
<dbReference type="PANTHER" id="PTHR24421">
    <property type="entry name" value="NITRATE/NITRITE SENSOR PROTEIN NARX-RELATED"/>
    <property type="match status" value="1"/>
</dbReference>
<gene>
    <name evidence="11" type="ORF">GCM10010361_53070</name>
</gene>
<keyword evidence="4" id="KW-0808">Transferase</keyword>
<dbReference type="InterPro" id="IPR011712">
    <property type="entry name" value="Sig_transdc_His_kin_sub3_dim/P"/>
</dbReference>
<keyword evidence="9" id="KW-0812">Transmembrane</keyword>
<evidence type="ECO:0000256" key="3">
    <source>
        <dbReference type="ARBA" id="ARBA00022553"/>
    </source>
</evidence>
<evidence type="ECO:0000256" key="2">
    <source>
        <dbReference type="ARBA" id="ARBA00012438"/>
    </source>
</evidence>
<evidence type="ECO:0000256" key="1">
    <source>
        <dbReference type="ARBA" id="ARBA00000085"/>
    </source>
</evidence>
<organism evidence="11 12">
    <name type="scientific">Streptomyces olivaceiscleroticus</name>
    <dbReference type="NCBI Taxonomy" id="68245"/>
    <lineage>
        <taxon>Bacteria</taxon>
        <taxon>Bacillati</taxon>
        <taxon>Actinomycetota</taxon>
        <taxon>Actinomycetes</taxon>
        <taxon>Kitasatosporales</taxon>
        <taxon>Streptomycetaceae</taxon>
        <taxon>Streptomyces</taxon>
    </lineage>
</organism>
<evidence type="ECO:0000256" key="6">
    <source>
        <dbReference type="ARBA" id="ARBA00022777"/>
    </source>
</evidence>
<evidence type="ECO:0000256" key="7">
    <source>
        <dbReference type="ARBA" id="ARBA00022840"/>
    </source>
</evidence>
<evidence type="ECO:0000256" key="4">
    <source>
        <dbReference type="ARBA" id="ARBA00022679"/>
    </source>
</evidence>
<dbReference type="PANTHER" id="PTHR24421:SF10">
    <property type="entry name" value="NITRATE_NITRITE SENSOR PROTEIN NARQ"/>
    <property type="match status" value="1"/>
</dbReference>